<dbReference type="EC" id="2.1.1.174" evidence="8"/>
<dbReference type="PATRIC" id="fig|540747.5.peg.937"/>
<dbReference type="CDD" id="cd02440">
    <property type="entry name" value="AdoMet_MTases"/>
    <property type="match status" value="1"/>
</dbReference>
<accession>A0A0T5P6V4</accession>
<reference evidence="7 9" key="1">
    <citation type="submission" date="2015-04" db="EMBL/GenBank/DDBJ databases">
        <title>The draft genome sequence of Roseovarius indicus B108T.</title>
        <authorList>
            <person name="Li G."/>
            <person name="Lai Q."/>
            <person name="Shao Z."/>
            <person name="Yan P."/>
        </authorList>
    </citation>
    <scope>NUCLEOTIDE SEQUENCE [LARGE SCALE GENOMIC DNA]</scope>
    <source>
        <strain evidence="7 9">B108</strain>
    </source>
</reference>
<evidence type="ECO:0000256" key="2">
    <source>
        <dbReference type="ARBA" id="ARBA00022552"/>
    </source>
</evidence>
<dbReference type="RefSeq" id="WP_057817339.1">
    <property type="nucleotide sequence ID" value="NZ_CP031598.1"/>
</dbReference>
<keyword evidence="5" id="KW-0949">S-adenosyl-L-methionine</keyword>
<name>A0A0T5P6V4_9RHOB</name>
<organism evidence="7 9">
    <name type="scientific">Roseovarius indicus</name>
    <dbReference type="NCBI Taxonomy" id="540747"/>
    <lineage>
        <taxon>Bacteria</taxon>
        <taxon>Pseudomonadati</taxon>
        <taxon>Pseudomonadota</taxon>
        <taxon>Alphaproteobacteria</taxon>
        <taxon>Rhodobacterales</taxon>
        <taxon>Roseobacteraceae</taxon>
        <taxon>Roseovarius</taxon>
    </lineage>
</organism>
<protein>
    <submittedName>
        <fullName evidence="7">MFS transporter</fullName>
    </submittedName>
    <submittedName>
        <fullName evidence="8">Ribosomal RNA large subunit methyltransferase G</fullName>
        <ecNumber evidence="8">2.1.1.174</ecNumber>
    </submittedName>
</protein>
<dbReference type="InterPro" id="IPR029063">
    <property type="entry name" value="SAM-dependent_MTases_sf"/>
</dbReference>
<dbReference type="Proteomes" id="UP000325785">
    <property type="component" value="Chromosome"/>
</dbReference>
<keyword evidence="4 8" id="KW-0808">Transferase</keyword>
<dbReference type="STRING" id="540747.SAMN04488031_10269"/>
<feature type="domain" description="Methyltransferase small" evidence="6">
    <location>
        <begin position="158"/>
        <end position="320"/>
    </location>
</feature>
<dbReference type="SUPFAM" id="SSF53335">
    <property type="entry name" value="S-adenosyl-L-methionine-dependent methyltransferases"/>
    <property type="match status" value="1"/>
</dbReference>
<evidence type="ECO:0000313" key="7">
    <source>
        <dbReference type="EMBL" id="KRS16753.1"/>
    </source>
</evidence>
<evidence type="ECO:0000256" key="4">
    <source>
        <dbReference type="ARBA" id="ARBA00022679"/>
    </source>
</evidence>
<dbReference type="GO" id="GO:0052916">
    <property type="term" value="F:23S rRNA (guanine(1835)-N(2))-methyltransferase activity"/>
    <property type="evidence" value="ECO:0007669"/>
    <property type="project" value="UniProtKB-EC"/>
</dbReference>
<dbReference type="PANTHER" id="PTHR47816:SF4">
    <property type="entry name" value="RIBOSOMAL RNA SMALL SUBUNIT METHYLTRANSFERASE C"/>
    <property type="match status" value="1"/>
</dbReference>
<evidence type="ECO:0000256" key="1">
    <source>
        <dbReference type="ARBA" id="ARBA00022490"/>
    </source>
</evidence>
<dbReference type="EMBL" id="LAXI01000011">
    <property type="protein sequence ID" value="KRS16753.1"/>
    <property type="molecule type" value="Genomic_DNA"/>
</dbReference>
<dbReference type="GO" id="GO:0003676">
    <property type="term" value="F:nucleic acid binding"/>
    <property type="evidence" value="ECO:0007669"/>
    <property type="project" value="InterPro"/>
</dbReference>
<dbReference type="InterPro" id="IPR046977">
    <property type="entry name" value="RsmC/RlmG"/>
</dbReference>
<evidence type="ECO:0000256" key="3">
    <source>
        <dbReference type="ARBA" id="ARBA00022603"/>
    </source>
</evidence>
<dbReference type="KEGG" id="rid:RIdsm_00132"/>
<dbReference type="Proteomes" id="UP000051401">
    <property type="component" value="Unassembled WGS sequence"/>
</dbReference>
<keyword evidence="2" id="KW-0698">rRNA processing</keyword>
<evidence type="ECO:0000259" key="6">
    <source>
        <dbReference type="Pfam" id="PF05175"/>
    </source>
</evidence>
<dbReference type="EMBL" id="CP031598">
    <property type="protein sequence ID" value="QEW24355.1"/>
    <property type="molecule type" value="Genomic_DNA"/>
</dbReference>
<sequence length="330" mass="35407">MSASSRLSLALDSGDVTLPEAGRIAVFAPREGMDLSALPADLCHVITTFKPDRDHFAGQGFACGKEPDGRYAAAVVCLPRAKALGQALVAEAASVTDGPVIVDGAKTDGVESILKGCRKRAEVSPALSKAHGKLFHFTAQTGFEDWARGAPKEIGGGFVTVPGIFSADGIDPASALLADNLPEKLGARVADLGGGWGYLSARALERESIRELHLVEADFAALDCARQNILDPRAHLHWEDATRWRPDEPMDTVITNPPFHTGRAPDPSLGLDFIRAAARVLSPRGQLFLVANRHLPYESEMARQFGEVREVGGDNRFKLLHGQRPVRRPG</sequence>
<dbReference type="Pfam" id="PF05175">
    <property type="entry name" value="MTS"/>
    <property type="match status" value="1"/>
</dbReference>
<dbReference type="AlphaFoldDB" id="A0A0T5P6V4"/>
<keyword evidence="1" id="KW-0963">Cytoplasm</keyword>
<dbReference type="Gene3D" id="3.40.50.150">
    <property type="entry name" value="Vaccinia Virus protein VP39"/>
    <property type="match status" value="2"/>
</dbReference>
<reference evidence="8 10" key="2">
    <citation type="submission" date="2018-08" db="EMBL/GenBank/DDBJ databases">
        <title>Genetic Globetrotter - A new plasmid hitch-hiking vast phylogenetic and geographic distances.</title>
        <authorList>
            <person name="Vollmers J."/>
            <person name="Petersen J."/>
        </authorList>
    </citation>
    <scope>NUCLEOTIDE SEQUENCE [LARGE SCALE GENOMIC DNA]</scope>
    <source>
        <strain evidence="8 10">DSM 26383</strain>
    </source>
</reference>
<dbReference type="InterPro" id="IPR007848">
    <property type="entry name" value="Small_mtfrase_dom"/>
</dbReference>
<evidence type="ECO:0000313" key="10">
    <source>
        <dbReference type="Proteomes" id="UP000325785"/>
    </source>
</evidence>
<dbReference type="PANTHER" id="PTHR47816">
    <property type="entry name" value="RIBOSOMAL RNA SMALL SUBUNIT METHYLTRANSFERASE C"/>
    <property type="match status" value="1"/>
</dbReference>
<keyword evidence="9" id="KW-1185">Reference proteome</keyword>
<keyword evidence="3 8" id="KW-0489">Methyltransferase</keyword>
<evidence type="ECO:0000256" key="5">
    <source>
        <dbReference type="ARBA" id="ARBA00022691"/>
    </source>
</evidence>
<proteinExistence type="predicted"/>
<evidence type="ECO:0000313" key="9">
    <source>
        <dbReference type="Proteomes" id="UP000051401"/>
    </source>
</evidence>
<dbReference type="InterPro" id="IPR002052">
    <property type="entry name" value="DNA_methylase_N6_adenine_CS"/>
</dbReference>
<gene>
    <name evidence="8" type="primary">rlmG</name>
    <name evidence="8" type="ORF">RIdsm_00132</name>
    <name evidence="7" type="ORF">XM52_16085</name>
</gene>
<dbReference type="PROSITE" id="PS00092">
    <property type="entry name" value="N6_MTASE"/>
    <property type="match status" value="1"/>
</dbReference>
<evidence type="ECO:0000313" key="8">
    <source>
        <dbReference type="EMBL" id="QEW24355.1"/>
    </source>
</evidence>